<dbReference type="AlphaFoldDB" id="A0A512M380"/>
<organism evidence="1 2">
    <name type="scientific">Brevifollis gellanilyticus</name>
    <dbReference type="NCBI Taxonomy" id="748831"/>
    <lineage>
        <taxon>Bacteria</taxon>
        <taxon>Pseudomonadati</taxon>
        <taxon>Verrucomicrobiota</taxon>
        <taxon>Verrucomicrobiia</taxon>
        <taxon>Verrucomicrobiales</taxon>
        <taxon>Verrucomicrobiaceae</taxon>
    </lineage>
</organism>
<name>A0A512M380_9BACT</name>
<sequence>MGMGGVLCEFWPVVVVGTVVVQARDFYQGVTPGGGVDWRWVPTFTEKDGTPLGFGMKGECRVDNPGEHSLKLGTPGL</sequence>
<reference evidence="1 2" key="1">
    <citation type="submission" date="2019-07" db="EMBL/GenBank/DDBJ databases">
        <title>Whole genome shotgun sequence of Brevifollis gellanilyticus NBRC 108608.</title>
        <authorList>
            <person name="Hosoyama A."/>
            <person name="Uohara A."/>
            <person name="Ohji S."/>
            <person name="Ichikawa N."/>
        </authorList>
    </citation>
    <scope>NUCLEOTIDE SEQUENCE [LARGE SCALE GENOMIC DNA]</scope>
    <source>
        <strain evidence="1 2">NBRC 108608</strain>
    </source>
</reference>
<keyword evidence="2" id="KW-1185">Reference proteome</keyword>
<comment type="caution">
    <text evidence="1">The sequence shown here is derived from an EMBL/GenBank/DDBJ whole genome shotgun (WGS) entry which is preliminary data.</text>
</comment>
<evidence type="ECO:0000313" key="2">
    <source>
        <dbReference type="Proteomes" id="UP000321577"/>
    </source>
</evidence>
<dbReference type="Proteomes" id="UP000321577">
    <property type="component" value="Unassembled WGS sequence"/>
</dbReference>
<accession>A0A512M380</accession>
<dbReference type="EMBL" id="BKAG01000001">
    <property type="protein sequence ID" value="GEP40771.1"/>
    <property type="molecule type" value="Genomic_DNA"/>
</dbReference>
<gene>
    <name evidence="1" type="ORF">BGE01nite_00620</name>
</gene>
<protein>
    <submittedName>
        <fullName evidence="1">Uncharacterized protein</fullName>
    </submittedName>
</protein>
<proteinExistence type="predicted"/>
<evidence type="ECO:0000313" key="1">
    <source>
        <dbReference type="EMBL" id="GEP40771.1"/>
    </source>
</evidence>